<dbReference type="GO" id="GO:0008270">
    <property type="term" value="F:zinc ion binding"/>
    <property type="evidence" value="ECO:0007669"/>
    <property type="project" value="InterPro"/>
</dbReference>
<dbReference type="AlphaFoldDB" id="A9WPZ6"/>
<evidence type="ECO:0000313" key="3">
    <source>
        <dbReference type="EMBL" id="ABY23141.1"/>
    </source>
</evidence>
<evidence type="ECO:0000259" key="2">
    <source>
        <dbReference type="Pfam" id="PF02148"/>
    </source>
</evidence>
<evidence type="ECO:0000256" key="1">
    <source>
        <dbReference type="SAM" id="MobiDB-lite"/>
    </source>
</evidence>
<dbReference type="KEGG" id="rsa:RSal33209_1404"/>
<sequence>MKSSHLKSLGAEPVKVWLSKPKPPEEEKKMAQTPGIDETAPPSGTGCAECDHIGCCDTSPEQHASAHVRLTGHAIIRSFEPGENWFYDFTTEGFLRGPVLAGAQSRPAKQPVPGPLGAVPENWRELIHGEPS</sequence>
<dbReference type="InterPro" id="IPR001607">
    <property type="entry name" value="Znf_UBP"/>
</dbReference>
<dbReference type="HOGENOM" id="CLU_1915373_0_0_11"/>
<protein>
    <recommendedName>
        <fullName evidence="2">UBP-type domain-containing protein</fullName>
    </recommendedName>
</protein>
<dbReference type="STRING" id="288705.RSal33209_1404"/>
<feature type="region of interest" description="Disordered" evidence="1">
    <location>
        <begin position="1"/>
        <end position="44"/>
    </location>
</feature>
<name>A9WPZ6_RENSM</name>
<dbReference type="EMBL" id="CP000910">
    <property type="protein sequence ID" value="ABY23141.1"/>
    <property type="molecule type" value="Genomic_DNA"/>
</dbReference>
<proteinExistence type="predicted"/>
<dbReference type="SUPFAM" id="SSF57850">
    <property type="entry name" value="RING/U-box"/>
    <property type="match status" value="1"/>
</dbReference>
<reference evidence="4" key="1">
    <citation type="journal article" date="2008" name="J. Bacteriol.">
        <title>Genome sequence of the fish pathogen Renibacterium salmoninarum suggests reductive evolution away from an environmental Arthrobacter ancestor.</title>
        <authorList>
            <person name="Wiens G.D."/>
            <person name="Rockey D.D."/>
            <person name="Wu Z."/>
            <person name="Chang J."/>
            <person name="Levy R."/>
            <person name="Crane S."/>
            <person name="Chen D.S."/>
            <person name="Capri G.R."/>
            <person name="Burnett J.R."/>
            <person name="Sudheesh P.S."/>
            <person name="Schipma M.J."/>
            <person name="Burd H."/>
            <person name="Bhattacharyya A."/>
            <person name="Rhodes L.D."/>
            <person name="Kaul R."/>
            <person name="Strom M.S."/>
        </authorList>
    </citation>
    <scope>NUCLEOTIDE SEQUENCE [LARGE SCALE GENOMIC DNA]</scope>
    <source>
        <strain evidence="4">ATCC 33209 / DSM 20767 / JCM 11484 / NBRC 15589 / NCIMB 2235</strain>
    </source>
</reference>
<accession>A9WPZ6</accession>
<dbReference type="eggNOG" id="COG0025">
    <property type="taxonomic scope" value="Bacteria"/>
</dbReference>
<dbReference type="Pfam" id="PF02148">
    <property type="entry name" value="zf-UBP"/>
    <property type="match status" value="1"/>
</dbReference>
<dbReference type="Proteomes" id="UP000002007">
    <property type="component" value="Chromosome"/>
</dbReference>
<gene>
    <name evidence="3" type="ordered locus">RSal33209_1404</name>
</gene>
<organism evidence="3 4">
    <name type="scientific">Renibacterium salmoninarum (strain ATCC 33209 / DSM 20767 / JCM 11484 / NBRC 15589 / NCIMB 2235)</name>
    <dbReference type="NCBI Taxonomy" id="288705"/>
    <lineage>
        <taxon>Bacteria</taxon>
        <taxon>Bacillati</taxon>
        <taxon>Actinomycetota</taxon>
        <taxon>Actinomycetes</taxon>
        <taxon>Micrococcales</taxon>
        <taxon>Micrococcaceae</taxon>
        <taxon>Renibacterium</taxon>
    </lineage>
</organism>
<evidence type="ECO:0000313" key="4">
    <source>
        <dbReference type="Proteomes" id="UP000002007"/>
    </source>
</evidence>
<dbReference type="InterPro" id="IPR013083">
    <property type="entry name" value="Znf_RING/FYVE/PHD"/>
</dbReference>
<feature type="domain" description="UBP-type" evidence="2">
    <location>
        <begin position="47"/>
        <end position="91"/>
    </location>
</feature>
<dbReference type="Gene3D" id="3.30.40.10">
    <property type="entry name" value="Zinc/RING finger domain, C3HC4 (zinc finger)"/>
    <property type="match status" value="1"/>
</dbReference>
<keyword evidence="4" id="KW-1185">Reference proteome</keyword>